<dbReference type="EMBL" id="CP151510">
    <property type="protein sequence ID" value="WZN64558.1"/>
    <property type="molecule type" value="Genomic_DNA"/>
</dbReference>
<dbReference type="InterPro" id="IPR009078">
    <property type="entry name" value="Ferritin-like_SF"/>
</dbReference>
<dbReference type="AlphaFoldDB" id="A0AAX4PF67"/>
<sequence>MARSQPHDPRTVLAVSKALTVLREPDPHAKAKKTDEVREEITSWASESQGLAGVEEVNEFDLHEIPDKPARSSLVRIVPPRELKSLGKGGSLNSRKAILHSLTHIESWAVDLSWDIIARFTIALDLPFGFVLDFATVASDEARHFSLLRSRLEELGGSYGDYPAHDGLWESAEETSASCMSRLAVEHCVHEARGLDVLPQTIGRFRKNGDEATAVVLETVVYPEEITHCAAGLKWFAFLHVRDHCEGEEGDRDGCLLEIESLRIGETFSIADILERHGFDRAPLIESFHSCVRSHFHGRLKPPFNEEARARAGFTAEFYEPLAG</sequence>
<dbReference type="Pfam" id="PF04305">
    <property type="entry name" value="DUF455"/>
    <property type="match status" value="1"/>
</dbReference>
<evidence type="ECO:0000313" key="1">
    <source>
        <dbReference type="EMBL" id="WZN64558.1"/>
    </source>
</evidence>
<accession>A0AAX4PF67</accession>
<dbReference type="InterPro" id="IPR007402">
    <property type="entry name" value="DUF455"/>
</dbReference>
<dbReference type="CDD" id="cd00657">
    <property type="entry name" value="Ferritin_like"/>
    <property type="match status" value="1"/>
</dbReference>
<dbReference type="InterPro" id="IPR011197">
    <property type="entry name" value="UCP012318"/>
</dbReference>
<dbReference type="Proteomes" id="UP001472866">
    <property type="component" value="Chromosome 10"/>
</dbReference>
<organism evidence="1 2">
    <name type="scientific">Chloropicon roscoffensis</name>
    <dbReference type="NCBI Taxonomy" id="1461544"/>
    <lineage>
        <taxon>Eukaryota</taxon>
        <taxon>Viridiplantae</taxon>
        <taxon>Chlorophyta</taxon>
        <taxon>Chloropicophyceae</taxon>
        <taxon>Chloropicales</taxon>
        <taxon>Chloropicaceae</taxon>
        <taxon>Chloropicon</taxon>
    </lineage>
</organism>
<dbReference type="PANTHER" id="PTHR42782">
    <property type="entry name" value="SI:CH73-314G15.3"/>
    <property type="match status" value="1"/>
</dbReference>
<name>A0AAX4PF67_9CHLO</name>
<reference evidence="1 2" key="1">
    <citation type="submission" date="2024-03" db="EMBL/GenBank/DDBJ databases">
        <title>Complete genome sequence of the green alga Chloropicon roscoffensis RCC1871.</title>
        <authorList>
            <person name="Lemieux C."/>
            <person name="Pombert J.-F."/>
            <person name="Otis C."/>
            <person name="Turmel M."/>
        </authorList>
    </citation>
    <scope>NUCLEOTIDE SEQUENCE [LARGE SCALE GENOMIC DNA]</scope>
    <source>
        <strain evidence="1 2">RCC1871</strain>
    </source>
</reference>
<dbReference type="PIRSF" id="PIRSF012318">
    <property type="entry name" value="UCP012318"/>
    <property type="match status" value="1"/>
</dbReference>
<dbReference type="SUPFAM" id="SSF47240">
    <property type="entry name" value="Ferritin-like"/>
    <property type="match status" value="1"/>
</dbReference>
<gene>
    <name evidence="1" type="ORF">HKI87_10g61150</name>
</gene>
<proteinExistence type="predicted"/>
<keyword evidence="2" id="KW-1185">Reference proteome</keyword>
<dbReference type="PANTHER" id="PTHR42782:SF2">
    <property type="entry name" value="3-OXOACYL-[ACYL-CARRIER-PROTEIN] SYNTHASE-LIKE PROTEIN"/>
    <property type="match status" value="1"/>
</dbReference>
<evidence type="ECO:0000313" key="2">
    <source>
        <dbReference type="Proteomes" id="UP001472866"/>
    </source>
</evidence>
<protein>
    <submittedName>
        <fullName evidence="1">DUF455 domain-containing protein</fullName>
    </submittedName>
</protein>